<proteinExistence type="predicted"/>
<sequence>MEETLTGSGEEGAPTLVLSSSTPGIDINDLQSLLTAGSVTTNTAVTSLDVSIKLSNATRLSKITLTAENVKTEDFTISSVPPQPLKTKKSKGTANVITLRDLVVKGCLKPSEITTSTATTTPSSAHVCDDDEMDQSVQPNDMDIEINGEAKSSIEVENLVNESGATSLSVTPVDDKVTPVKIEGGFSIRPPGDKAVKAVKIDLVPRTGSPSVEISGIVPKACEKITTTTSIPTTPSASVCDDNEMDQPLPSEDMEIEINSNAKSPEEVYDLVNKNGAPLSETPVDGKVAINVSPKFMKDIDDQPGSGNIEDILNGEQWTSSSSGSSEEVGFTITPTEGFYLAGLELSLNGNVKTANIGIQFEGFDEITEQTTEMNQEGLQTLTIPGIPDYKLTLISIVITHQPVCDDDEMDQPVQPNDMDIEINGEAKSSIEVENLVNESGATTLSVTPVDDKVVIKVSRKSQADIDE</sequence>
<evidence type="ECO:0000313" key="2">
    <source>
        <dbReference type="EMBL" id="WAR26990.1"/>
    </source>
</evidence>
<feature type="region of interest" description="Disordered" evidence="1">
    <location>
        <begin position="1"/>
        <end position="20"/>
    </location>
</feature>
<name>A0ABY7FXU3_MYAAR</name>
<accession>A0ABY7FXU3</accession>
<protein>
    <submittedName>
        <fullName evidence="2">Uncharacterized protein</fullName>
    </submittedName>
</protein>
<evidence type="ECO:0000256" key="1">
    <source>
        <dbReference type="SAM" id="MobiDB-lite"/>
    </source>
</evidence>
<dbReference type="EMBL" id="CP111025">
    <property type="protein sequence ID" value="WAR26990.1"/>
    <property type="molecule type" value="Genomic_DNA"/>
</dbReference>
<gene>
    <name evidence="2" type="ORF">MAR_012694</name>
</gene>
<dbReference type="Proteomes" id="UP001164746">
    <property type="component" value="Chromosome 14"/>
</dbReference>
<feature type="non-terminal residue" evidence="2">
    <location>
        <position position="468"/>
    </location>
</feature>
<keyword evidence="3" id="KW-1185">Reference proteome</keyword>
<reference evidence="2" key="1">
    <citation type="submission" date="2022-11" db="EMBL/GenBank/DDBJ databases">
        <title>Centuries of genome instability and evolution in soft-shell clam transmissible cancer (bioRxiv).</title>
        <authorList>
            <person name="Hart S.F.M."/>
            <person name="Yonemitsu M.A."/>
            <person name="Giersch R.M."/>
            <person name="Beal B.F."/>
            <person name="Arriagada G."/>
            <person name="Davis B.W."/>
            <person name="Ostrander E.A."/>
            <person name="Goff S.P."/>
            <person name="Metzger M.J."/>
        </authorList>
    </citation>
    <scope>NUCLEOTIDE SEQUENCE</scope>
    <source>
        <strain evidence="2">MELC-2E11</strain>
        <tissue evidence="2">Siphon/mantle</tissue>
    </source>
</reference>
<evidence type="ECO:0000313" key="3">
    <source>
        <dbReference type="Proteomes" id="UP001164746"/>
    </source>
</evidence>
<organism evidence="2 3">
    <name type="scientific">Mya arenaria</name>
    <name type="common">Soft-shell clam</name>
    <dbReference type="NCBI Taxonomy" id="6604"/>
    <lineage>
        <taxon>Eukaryota</taxon>
        <taxon>Metazoa</taxon>
        <taxon>Spiralia</taxon>
        <taxon>Lophotrochozoa</taxon>
        <taxon>Mollusca</taxon>
        <taxon>Bivalvia</taxon>
        <taxon>Autobranchia</taxon>
        <taxon>Heteroconchia</taxon>
        <taxon>Euheterodonta</taxon>
        <taxon>Imparidentia</taxon>
        <taxon>Neoheterodontei</taxon>
        <taxon>Myida</taxon>
        <taxon>Myoidea</taxon>
        <taxon>Myidae</taxon>
        <taxon>Mya</taxon>
    </lineage>
</organism>